<dbReference type="EMBL" id="BHXQ01000002">
    <property type="protein sequence ID" value="GCC50692.1"/>
    <property type="molecule type" value="Genomic_DNA"/>
</dbReference>
<evidence type="ECO:0000256" key="2">
    <source>
        <dbReference type="ARBA" id="ARBA00022803"/>
    </source>
</evidence>
<dbReference type="InterPro" id="IPR051012">
    <property type="entry name" value="CellSynth/LPSAsmb/PSIAsmb"/>
</dbReference>
<sequence>MTPPITNTFILLLFSCTIFAQSSKINSAKTLFEAKNFSEAKKILAGISEGQADFAASRYFLGRIAFEEKQYEDAADYFEEATEVDSKVADYFNWLGNALGIIARDANPFRQGLLAPKMKSAWESAVALDPRNLDARRSLIEYYTQAPGFMGGSFEKAHDVALQIRKLDAAEGHLASGRIYMKEEKFAEAEREFIAMAKVKPDYVGGLANFYVTRKQYDKAFAIYGELNSKDPKNMLTIYQLGRLSAVSGTRLDFGESSMKKYLTYQPKAGEPSHAAAYMRLGNIYEKRGDKVAAKKAYETSLKLDGTLQEAKDGLARISK</sequence>
<reference evidence="5 6" key="1">
    <citation type="submission" date="2018-11" db="EMBL/GenBank/DDBJ databases">
        <title>Chryseotalea sanarue gen. nov., sp., nov., a member of the family Cytophagaceae, isolated from a brackish lake in Hamamatsu Japan.</title>
        <authorList>
            <person name="Maejima Y."/>
            <person name="Iino T."/>
            <person name="Muraguchi Y."/>
            <person name="Fukuda K."/>
            <person name="Ohkuma M."/>
            <person name="Moriuchi R."/>
            <person name="Dohra H."/>
            <person name="Kimbara K."/>
            <person name="Shintani M."/>
        </authorList>
    </citation>
    <scope>NUCLEOTIDE SEQUENCE [LARGE SCALE GENOMIC DNA]</scope>
    <source>
        <strain evidence="5 6">Ys</strain>
    </source>
</reference>
<evidence type="ECO:0008006" key="7">
    <source>
        <dbReference type="Google" id="ProtNLM"/>
    </source>
</evidence>
<evidence type="ECO:0000256" key="4">
    <source>
        <dbReference type="SAM" id="SignalP"/>
    </source>
</evidence>
<dbReference type="Pfam" id="PF13432">
    <property type="entry name" value="TPR_16"/>
    <property type="match status" value="1"/>
</dbReference>
<dbReference type="RefSeq" id="WP_127121362.1">
    <property type="nucleotide sequence ID" value="NZ_BHXQ01000002.1"/>
</dbReference>
<dbReference type="PANTHER" id="PTHR45586:SF1">
    <property type="entry name" value="LIPOPOLYSACCHARIDE ASSEMBLY PROTEIN B"/>
    <property type="match status" value="1"/>
</dbReference>
<dbReference type="InterPro" id="IPR011990">
    <property type="entry name" value="TPR-like_helical_dom_sf"/>
</dbReference>
<keyword evidence="4" id="KW-0732">Signal</keyword>
<dbReference type="PROSITE" id="PS50005">
    <property type="entry name" value="TPR"/>
    <property type="match status" value="2"/>
</dbReference>
<keyword evidence="1" id="KW-0677">Repeat</keyword>
<name>A0A401U735_9BACT</name>
<dbReference type="SMART" id="SM00028">
    <property type="entry name" value="TPR"/>
    <property type="match status" value="3"/>
</dbReference>
<evidence type="ECO:0000313" key="5">
    <source>
        <dbReference type="EMBL" id="GCC50692.1"/>
    </source>
</evidence>
<dbReference type="InterPro" id="IPR019734">
    <property type="entry name" value="TPR_rpt"/>
</dbReference>
<accession>A0A401U735</accession>
<protein>
    <recommendedName>
        <fullName evidence="7">Tetratricopeptide repeat protein</fullName>
    </recommendedName>
</protein>
<dbReference type="InterPro" id="IPR013105">
    <property type="entry name" value="TPR_2"/>
</dbReference>
<feature type="chain" id="PRO_5018966969" description="Tetratricopeptide repeat protein" evidence="4">
    <location>
        <begin position="21"/>
        <end position="320"/>
    </location>
</feature>
<feature type="repeat" description="TPR" evidence="3">
    <location>
        <begin position="275"/>
        <end position="308"/>
    </location>
</feature>
<feature type="repeat" description="TPR" evidence="3">
    <location>
        <begin position="55"/>
        <end position="88"/>
    </location>
</feature>
<dbReference type="Proteomes" id="UP000288227">
    <property type="component" value="Unassembled WGS sequence"/>
</dbReference>
<evidence type="ECO:0000256" key="1">
    <source>
        <dbReference type="ARBA" id="ARBA00022737"/>
    </source>
</evidence>
<proteinExistence type="predicted"/>
<keyword evidence="6" id="KW-1185">Reference proteome</keyword>
<dbReference type="Gene3D" id="1.25.40.10">
    <property type="entry name" value="Tetratricopeptide repeat domain"/>
    <property type="match status" value="2"/>
</dbReference>
<dbReference type="OrthoDB" id="975083at2"/>
<feature type="signal peptide" evidence="4">
    <location>
        <begin position="1"/>
        <end position="20"/>
    </location>
</feature>
<gene>
    <name evidence="5" type="ORF">SanaruYs_09100</name>
</gene>
<keyword evidence="2 3" id="KW-0802">TPR repeat</keyword>
<dbReference type="PANTHER" id="PTHR45586">
    <property type="entry name" value="TPR REPEAT-CONTAINING PROTEIN PA4667"/>
    <property type="match status" value="1"/>
</dbReference>
<dbReference type="SUPFAM" id="SSF48452">
    <property type="entry name" value="TPR-like"/>
    <property type="match status" value="1"/>
</dbReference>
<evidence type="ECO:0000313" key="6">
    <source>
        <dbReference type="Proteomes" id="UP000288227"/>
    </source>
</evidence>
<organism evidence="5 6">
    <name type="scientific">Chryseotalea sanaruensis</name>
    <dbReference type="NCBI Taxonomy" id="2482724"/>
    <lineage>
        <taxon>Bacteria</taxon>
        <taxon>Pseudomonadati</taxon>
        <taxon>Bacteroidota</taxon>
        <taxon>Cytophagia</taxon>
        <taxon>Cytophagales</taxon>
        <taxon>Chryseotaleaceae</taxon>
        <taxon>Chryseotalea</taxon>
    </lineage>
</organism>
<dbReference type="Pfam" id="PF07719">
    <property type="entry name" value="TPR_2"/>
    <property type="match status" value="1"/>
</dbReference>
<comment type="caution">
    <text evidence="5">The sequence shown here is derived from an EMBL/GenBank/DDBJ whole genome shotgun (WGS) entry which is preliminary data.</text>
</comment>
<evidence type="ECO:0000256" key="3">
    <source>
        <dbReference type="PROSITE-ProRule" id="PRU00339"/>
    </source>
</evidence>
<dbReference type="AlphaFoldDB" id="A0A401U735"/>